<reference evidence="10 11" key="1">
    <citation type="submission" date="2018-12" db="EMBL/GenBank/DDBJ databases">
        <authorList>
            <person name="Chong R.A."/>
        </authorList>
    </citation>
    <scope>NUCLEOTIDE SEQUENCE [LARGE SCALE GENOMIC DNA]</scope>
    <source>
        <strain evidence="10 11">Hla</strain>
    </source>
</reference>
<dbReference type="InterPro" id="IPR053927">
    <property type="entry name" value="FlgK_helical"/>
</dbReference>
<dbReference type="PANTHER" id="PTHR30033:SF2">
    <property type="entry name" value="FLAGELLAR HOOK PROTEIN"/>
    <property type="match status" value="1"/>
</dbReference>
<sequence>MSSILNTAIAGINAMKIMIDNTVNKINNPTQKNTEKRVFLENTIQDSNVNTAVKVKEIYDNYNDFITEERRKTNVQVQDEQTKIEQLLKLEDLLCEKSNIFNELINDLYEQIDKDILVDKKNIINDKIKEKLNNIIFTLHDFDKKLKFLEKDIKESVVNNLKKVNSLIDEIHDITIDIRYFPVFKIPNKVENLMEKRDNLVDELNDLIGVKVVKGNDSYKIYLNNGMSIINNNQKQNLIPLTSESDDRYISIGYIDDDEKTVKKIEDMIPSASIGALLKFKRDELANARNKIGQLTINFADSINSYHTLGYDMFGHVGKQIFNISNPEIISSSSNRTYPLTSVKWVSTSNAKATDYILYFKNNNWMITRLSDRTQVQPNIRQENNETLITFDGMEFSIQEGNTDGNIYMIKPYSKTLEQLELLIDDDEPFAFSSDKISINNQNRNNAIIIKKFNQDLLVDHKETLDTAYQNFSKSIAHKCNALEEELPFKKNMIRILHNKKISMSNNIEQDYQNLNYQQECYLANVKVLQTAERIFNEIIECYS</sequence>
<name>A0A4D6XUT7_9GAMM</name>
<evidence type="ECO:0000256" key="7">
    <source>
        <dbReference type="RuleBase" id="RU362065"/>
    </source>
</evidence>
<evidence type="ECO:0000259" key="8">
    <source>
        <dbReference type="Pfam" id="PF21158"/>
    </source>
</evidence>
<dbReference type="PRINTS" id="PR01005">
    <property type="entry name" value="FLGHOOKAP1"/>
</dbReference>
<dbReference type="GO" id="GO:0005198">
    <property type="term" value="F:structural molecule activity"/>
    <property type="evidence" value="ECO:0007669"/>
    <property type="project" value="UniProtKB-UniRule"/>
</dbReference>
<dbReference type="Pfam" id="PF22638">
    <property type="entry name" value="FlgK_D1"/>
    <property type="match status" value="1"/>
</dbReference>
<dbReference type="GO" id="GO:0009424">
    <property type="term" value="C:bacterial-type flagellum hook"/>
    <property type="evidence" value="ECO:0007669"/>
    <property type="project" value="UniProtKB-UniRule"/>
</dbReference>
<evidence type="ECO:0000259" key="9">
    <source>
        <dbReference type="Pfam" id="PF22638"/>
    </source>
</evidence>
<reference evidence="10 11" key="2">
    <citation type="submission" date="2019-05" db="EMBL/GenBank/DDBJ databases">
        <title>Genome evolution of the obligate endosymbiont Buchnera aphidicola.</title>
        <authorList>
            <person name="Moran N.A."/>
        </authorList>
    </citation>
    <scope>NUCLEOTIDE SEQUENCE [LARGE SCALE GENOMIC DNA]</scope>
    <source>
        <strain evidence="10 11">Hla</strain>
    </source>
</reference>
<gene>
    <name evidence="7" type="primary">flgK</name>
    <name evidence="10" type="ORF">D9V68_01760</name>
</gene>
<evidence type="ECO:0000256" key="2">
    <source>
        <dbReference type="ARBA" id="ARBA00004613"/>
    </source>
</evidence>
<keyword evidence="10" id="KW-0282">Flagellum</keyword>
<evidence type="ECO:0000256" key="4">
    <source>
        <dbReference type="ARBA" id="ARBA00016244"/>
    </source>
</evidence>
<dbReference type="RefSeq" id="WP_158357753.1">
    <property type="nucleotide sequence ID" value="NZ_CP034876.1"/>
</dbReference>
<keyword evidence="10" id="KW-0966">Cell projection</keyword>
<dbReference type="OrthoDB" id="9802553at2"/>
<dbReference type="EMBL" id="CP034876">
    <property type="protein sequence ID" value="QCI21066.1"/>
    <property type="molecule type" value="Genomic_DNA"/>
</dbReference>
<dbReference type="Proteomes" id="UP000298738">
    <property type="component" value="Chromosome"/>
</dbReference>
<evidence type="ECO:0000256" key="5">
    <source>
        <dbReference type="ARBA" id="ARBA00022525"/>
    </source>
</evidence>
<evidence type="ECO:0000313" key="11">
    <source>
        <dbReference type="Proteomes" id="UP000298738"/>
    </source>
</evidence>
<dbReference type="GO" id="GO:0044780">
    <property type="term" value="P:bacterial-type flagellum assembly"/>
    <property type="evidence" value="ECO:0007669"/>
    <property type="project" value="InterPro"/>
</dbReference>
<keyword evidence="6 7" id="KW-0975">Bacterial flagellum</keyword>
<evidence type="ECO:0000313" key="10">
    <source>
        <dbReference type="EMBL" id="QCI21066.1"/>
    </source>
</evidence>
<dbReference type="PANTHER" id="PTHR30033">
    <property type="entry name" value="FLAGELLAR HOOK-ASSOCIATED PROTEIN 1"/>
    <property type="match status" value="1"/>
</dbReference>
<keyword evidence="10" id="KW-0969">Cilium</keyword>
<organism evidence="10 11">
    <name type="scientific">Buchnera aphidicola</name>
    <name type="common">Hyperomyzus lactucae</name>
    <dbReference type="NCBI Taxonomy" id="1241860"/>
    <lineage>
        <taxon>Bacteria</taxon>
        <taxon>Pseudomonadati</taxon>
        <taxon>Pseudomonadota</taxon>
        <taxon>Gammaproteobacteria</taxon>
        <taxon>Enterobacterales</taxon>
        <taxon>Erwiniaceae</taxon>
        <taxon>Buchnera</taxon>
    </lineage>
</organism>
<comment type="similarity">
    <text evidence="3 7">Belongs to the flagella basal body rod proteins family.</text>
</comment>
<protein>
    <recommendedName>
        <fullName evidence="4 7">Flagellar hook-associated protein 1</fullName>
        <shortName evidence="7">HAP1</shortName>
    </recommendedName>
</protein>
<keyword evidence="5 7" id="KW-0964">Secreted</keyword>
<dbReference type="InterPro" id="IPR002371">
    <property type="entry name" value="FlgK"/>
</dbReference>
<accession>A0A4D6XUT7</accession>
<feature type="domain" description="Flagellar hook-associated protein 1 D2-like" evidence="8">
    <location>
        <begin position="342"/>
        <end position="412"/>
    </location>
</feature>
<dbReference type="AlphaFoldDB" id="A0A4D6XUT7"/>
<dbReference type="InterPro" id="IPR049119">
    <property type="entry name" value="FlgK_D2-like"/>
</dbReference>
<dbReference type="Pfam" id="PF21158">
    <property type="entry name" value="flgK_1st_1"/>
    <property type="match status" value="1"/>
</dbReference>
<proteinExistence type="inferred from homology"/>
<dbReference type="GO" id="GO:0005576">
    <property type="term" value="C:extracellular region"/>
    <property type="evidence" value="ECO:0007669"/>
    <property type="project" value="UniProtKB-SubCell"/>
</dbReference>
<dbReference type="SUPFAM" id="SSF64518">
    <property type="entry name" value="Phase 1 flagellin"/>
    <property type="match status" value="1"/>
</dbReference>
<evidence type="ECO:0000256" key="1">
    <source>
        <dbReference type="ARBA" id="ARBA00004365"/>
    </source>
</evidence>
<feature type="domain" description="Flagellar hook-associated protein FlgK helical" evidence="9">
    <location>
        <begin position="89"/>
        <end position="322"/>
    </location>
</feature>
<comment type="subcellular location">
    <subcellularLocation>
        <location evidence="1 7">Bacterial flagellum</location>
    </subcellularLocation>
    <subcellularLocation>
        <location evidence="2 7">Secreted</location>
    </subcellularLocation>
</comment>
<evidence type="ECO:0000256" key="3">
    <source>
        <dbReference type="ARBA" id="ARBA00009677"/>
    </source>
</evidence>
<evidence type="ECO:0000256" key="6">
    <source>
        <dbReference type="ARBA" id="ARBA00023143"/>
    </source>
</evidence>